<comment type="caution">
    <text evidence="2">The sequence shown here is derived from an EMBL/GenBank/DDBJ whole genome shotgun (WGS) entry which is preliminary data.</text>
</comment>
<keyword evidence="3" id="KW-1185">Reference proteome</keyword>
<accession>A0A444Y7K0</accession>
<dbReference type="Gramene" id="arahy.Tifrunner.gnm2.ann2.Ah18g069900.1">
    <property type="protein sequence ID" value="arahy.Tifrunner.gnm2.ann2.Ah18g069900.1-CDS"/>
    <property type="gene ID" value="arahy.Tifrunner.gnm2.ann2.Ah18g069900"/>
</dbReference>
<proteinExistence type="predicted"/>
<dbReference type="AlphaFoldDB" id="A0A444Y7K0"/>
<dbReference type="EMBL" id="SDMP01000018">
    <property type="protein sequence ID" value="RYQ97865.1"/>
    <property type="molecule type" value="Genomic_DNA"/>
</dbReference>
<dbReference type="InterPro" id="IPR003871">
    <property type="entry name" value="RFA1B/D_OB_1st"/>
</dbReference>
<feature type="domain" description="Replication protein A 70 kDa DNA-binding subunit B/D first OB fold" evidence="1">
    <location>
        <begin position="7"/>
        <end position="58"/>
    </location>
</feature>
<protein>
    <recommendedName>
        <fullName evidence="1">Replication protein A 70 kDa DNA-binding subunit B/D first OB fold domain-containing protein</fullName>
    </recommendedName>
</protein>
<dbReference type="Proteomes" id="UP000289738">
    <property type="component" value="Chromosome B08"/>
</dbReference>
<dbReference type="Pfam" id="PF02721">
    <property type="entry name" value="DUF223"/>
    <property type="match status" value="1"/>
</dbReference>
<dbReference type="SMR" id="A0A444Y7K0"/>
<evidence type="ECO:0000259" key="1">
    <source>
        <dbReference type="Pfam" id="PF02721"/>
    </source>
</evidence>
<name>A0A444Y7K0_ARAHY</name>
<reference evidence="2 3" key="1">
    <citation type="submission" date="2019-01" db="EMBL/GenBank/DDBJ databases">
        <title>Sequencing of cultivated peanut Arachis hypogaea provides insights into genome evolution and oil improvement.</title>
        <authorList>
            <person name="Chen X."/>
        </authorList>
    </citation>
    <scope>NUCLEOTIDE SEQUENCE [LARGE SCALE GENOMIC DNA]</scope>
    <source>
        <strain evidence="3">cv. Fuhuasheng</strain>
        <tissue evidence="2">Leaves</tissue>
    </source>
</reference>
<evidence type="ECO:0000313" key="3">
    <source>
        <dbReference type="Proteomes" id="UP000289738"/>
    </source>
</evidence>
<organism evidence="2 3">
    <name type="scientific">Arachis hypogaea</name>
    <name type="common">Peanut</name>
    <dbReference type="NCBI Taxonomy" id="3818"/>
    <lineage>
        <taxon>Eukaryota</taxon>
        <taxon>Viridiplantae</taxon>
        <taxon>Streptophyta</taxon>
        <taxon>Embryophyta</taxon>
        <taxon>Tracheophyta</taxon>
        <taxon>Spermatophyta</taxon>
        <taxon>Magnoliopsida</taxon>
        <taxon>eudicotyledons</taxon>
        <taxon>Gunneridae</taxon>
        <taxon>Pentapetalae</taxon>
        <taxon>rosids</taxon>
        <taxon>fabids</taxon>
        <taxon>Fabales</taxon>
        <taxon>Fabaceae</taxon>
        <taxon>Papilionoideae</taxon>
        <taxon>50 kb inversion clade</taxon>
        <taxon>dalbergioids sensu lato</taxon>
        <taxon>Dalbergieae</taxon>
        <taxon>Pterocarpus clade</taxon>
        <taxon>Arachis</taxon>
    </lineage>
</organism>
<sequence length="60" mass="6661">MAGIVDLIADINATKLSWSLVVGVVRLYEFLSHLEMVLQDVKGDRIHATISKPALEAFKH</sequence>
<gene>
    <name evidence="2" type="ORF">Ahy_B08g093937</name>
</gene>
<evidence type="ECO:0000313" key="2">
    <source>
        <dbReference type="EMBL" id="RYQ97865.1"/>
    </source>
</evidence>